<comment type="function">
    <text evidence="5">Attaches a formyl group to the free amino group of methionyl-tRNA(fMet). The formyl group appears to play a dual role in the initiator identity of N-formylmethionyl-tRNA by promoting its recognition by IF2 and preventing the misappropriation of this tRNA by the elongation apparatus.</text>
</comment>
<dbReference type="Gene3D" id="3.40.50.12230">
    <property type="match status" value="1"/>
</dbReference>
<keyword evidence="3 5" id="KW-0808">Transferase</keyword>
<comment type="catalytic activity">
    <reaction evidence="5">
        <text>L-methionyl-tRNA(fMet) + (6R)-10-formyltetrahydrofolate = N-formyl-L-methionyl-tRNA(fMet) + (6S)-5,6,7,8-tetrahydrofolate + H(+)</text>
        <dbReference type="Rhea" id="RHEA:24380"/>
        <dbReference type="Rhea" id="RHEA-COMP:9952"/>
        <dbReference type="Rhea" id="RHEA-COMP:9953"/>
        <dbReference type="ChEBI" id="CHEBI:15378"/>
        <dbReference type="ChEBI" id="CHEBI:57453"/>
        <dbReference type="ChEBI" id="CHEBI:78530"/>
        <dbReference type="ChEBI" id="CHEBI:78844"/>
        <dbReference type="ChEBI" id="CHEBI:195366"/>
        <dbReference type="EC" id="2.1.2.9"/>
    </reaction>
</comment>
<dbReference type="AlphaFoldDB" id="A0A2W5QCJ2"/>
<dbReference type="NCBIfam" id="TIGR00460">
    <property type="entry name" value="fmt"/>
    <property type="match status" value="1"/>
</dbReference>
<dbReference type="PANTHER" id="PTHR11138:SF5">
    <property type="entry name" value="METHIONYL-TRNA FORMYLTRANSFERASE, MITOCHONDRIAL"/>
    <property type="match status" value="1"/>
</dbReference>
<dbReference type="EC" id="2.1.2.9" evidence="2 5"/>
<evidence type="ECO:0000259" key="8">
    <source>
        <dbReference type="Pfam" id="PF02911"/>
    </source>
</evidence>
<evidence type="ECO:0000256" key="6">
    <source>
        <dbReference type="SAM" id="MobiDB-lite"/>
    </source>
</evidence>
<feature type="domain" description="Formyl transferase N-terminal" evidence="7">
    <location>
        <begin position="6"/>
        <end position="184"/>
    </location>
</feature>
<dbReference type="PROSITE" id="PS00373">
    <property type="entry name" value="GART"/>
    <property type="match status" value="1"/>
</dbReference>
<evidence type="ECO:0000256" key="1">
    <source>
        <dbReference type="ARBA" id="ARBA00010699"/>
    </source>
</evidence>
<evidence type="ECO:0000256" key="4">
    <source>
        <dbReference type="ARBA" id="ARBA00022917"/>
    </source>
</evidence>
<dbReference type="Proteomes" id="UP000249417">
    <property type="component" value="Unassembled WGS sequence"/>
</dbReference>
<evidence type="ECO:0000259" key="7">
    <source>
        <dbReference type="Pfam" id="PF00551"/>
    </source>
</evidence>
<dbReference type="EMBL" id="QFQB01000001">
    <property type="protein sequence ID" value="PZQ49150.1"/>
    <property type="molecule type" value="Genomic_DNA"/>
</dbReference>
<dbReference type="CDD" id="cd08704">
    <property type="entry name" value="Met_tRNA_FMT_C"/>
    <property type="match status" value="1"/>
</dbReference>
<dbReference type="InterPro" id="IPR044135">
    <property type="entry name" value="Met-tRNA-FMT_C"/>
</dbReference>
<evidence type="ECO:0000256" key="2">
    <source>
        <dbReference type="ARBA" id="ARBA00012261"/>
    </source>
</evidence>
<evidence type="ECO:0000256" key="3">
    <source>
        <dbReference type="ARBA" id="ARBA00022679"/>
    </source>
</evidence>
<dbReference type="GO" id="GO:0004479">
    <property type="term" value="F:methionyl-tRNA formyltransferase activity"/>
    <property type="evidence" value="ECO:0007669"/>
    <property type="project" value="UniProtKB-UniRule"/>
</dbReference>
<feature type="region of interest" description="Disordered" evidence="6">
    <location>
        <begin position="289"/>
        <end position="312"/>
    </location>
</feature>
<feature type="domain" description="Formyl transferase C-terminal" evidence="8">
    <location>
        <begin position="209"/>
        <end position="302"/>
    </location>
</feature>
<dbReference type="HAMAP" id="MF_00182">
    <property type="entry name" value="Formyl_trans"/>
    <property type="match status" value="1"/>
</dbReference>
<dbReference type="InterPro" id="IPR002376">
    <property type="entry name" value="Formyl_transf_N"/>
</dbReference>
<evidence type="ECO:0000256" key="5">
    <source>
        <dbReference type="HAMAP-Rule" id="MF_00182"/>
    </source>
</evidence>
<evidence type="ECO:0000313" key="9">
    <source>
        <dbReference type="EMBL" id="PZQ49150.1"/>
    </source>
</evidence>
<dbReference type="Pfam" id="PF00551">
    <property type="entry name" value="Formyl_trans_N"/>
    <property type="match status" value="1"/>
</dbReference>
<accession>A0A2W5QCJ2</accession>
<dbReference type="GO" id="GO:0005829">
    <property type="term" value="C:cytosol"/>
    <property type="evidence" value="ECO:0007669"/>
    <property type="project" value="TreeGrafter"/>
</dbReference>
<dbReference type="CDD" id="cd08646">
    <property type="entry name" value="FMT_core_Met-tRNA-FMT_N"/>
    <property type="match status" value="1"/>
</dbReference>
<proteinExistence type="inferred from homology"/>
<dbReference type="InterPro" id="IPR036477">
    <property type="entry name" value="Formyl_transf_N_sf"/>
</dbReference>
<organism evidence="9 10">
    <name type="scientific">Micavibrio aeruginosavorus</name>
    <dbReference type="NCBI Taxonomy" id="349221"/>
    <lineage>
        <taxon>Bacteria</taxon>
        <taxon>Pseudomonadati</taxon>
        <taxon>Bdellovibrionota</taxon>
        <taxon>Bdellovibrionia</taxon>
        <taxon>Bdellovibrionales</taxon>
        <taxon>Pseudobdellovibrionaceae</taxon>
        <taxon>Micavibrio</taxon>
    </lineage>
</organism>
<dbReference type="SUPFAM" id="SSF50486">
    <property type="entry name" value="FMT C-terminal domain-like"/>
    <property type="match status" value="1"/>
</dbReference>
<reference evidence="9 10" key="1">
    <citation type="submission" date="2017-08" db="EMBL/GenBank/DDBJ databases">
        <title>Infants hospitalized years apart are colonized by the same room-sourced microbial strains.</title>
        <authorList>
            <person name="Brooks B."/>
            <person name="Olm M.R."/>
            <person name="Firek B.A."/>
            <person name="Baker R."/>
            <person name="Thomas B.C."/>
            <person name="Morowitz M.J."/>
            <person name="Banfield J.F."/>
        </authorList>
    </citation>
    <scope>NUCLEOTIDE SEQUENCE [LARGE SCALE GENOMIC DNA]</scope>
    <source>
        <strain evidence="9">S2_005_002_R2_29</strain>
    </source>
</reference>
<dbReference type="InterPro" id="IPR005793">
    <property type="entry name" value="Formyl_trans_C"/>
</dbReference>
<comment type="caution">
    <text evidence="9">The sequence shown here is derived from an EMBL/GenBank/DDBJ whole genome shotgun (WGS) entry which is preliminary data.</text>
</comment>
<evidence type="ECO:0000313" key="10">
    <source>
        <dbReference type="Proteomes" id="UP000249417"/>
    </source>
</evidence>
<feature type="binding site" evidence="5">
    <location>
        <begin position="113"/>
        <end position="116"/>
    </location>
    <ligand>
        <name>(6S)-5,6,7,8-tetrahydrofolate</name>
        <dbReference type="ChEBI" id="CHEBI:57453"/>
    </ligand>
</feature>
<dbReference type="PANTHER" id="PTHR11138">
    <property type="entry name" value="METHIONYL-TRNA FORMYLTRANSFERASE"/>
    <property type="match status" value="1"/>
</dbReference>
<gene>
    <name evidence="5" type="primary">fmt</name>
    <name evidence="9" type="ORF">DI551_00420</name>
</gene>
<dbReference type="InterPro" id="IPR041711">
    <property type="entry name" value="Met-tRNA-FMT_N"/>
</dbReference>
<protein>
    <recommendedName>
        <fullName evidence="2 5">Methionyl-tRNA formyltransferase</fullName>
        <ecNumber evidence="2 5">2.1.2.9</ecNumber>
    </recommendedName>
</protein>
<dbReference type="InterPro" id="IPR001555">
    <property type="entry name" value="GART_AS"/>
</dbReference>
<dbReference type="InterPro" id="IPR011034">
    <property type="entry name" value="Formyl_transferase-like_C_sf"/>
</dbReference>
<name>A0A2W5QCJ2_9BACT</name>
<keyword evidence="4 5" id="KW-0648">Protein biosynthesis</keyword>
<dbReference type="InterPro" id="IPR005794">
    <property type="entry name" value="Fmt"/>
</dbReference>
<comment type="similarity">
    <text evidence="1 5">Belongs to the Fmt family.</text>
</comment>
<dbReference type="FunFam" id="3.40.50.12230:FF:000001">
    <property type="entry name" value="Methionyl-tRNA formyltransferase"/>
    <property type="match status" value="1"/>
</dbReference>
<dbReference type="Pfam" id="PF02911">
    <property type="entry name" value="Formyl_trans_C"/>
    <property type="match status" value="1"/>
</dbReference>
<feature type="compositionally biased region" description="Basic and acidic residues" evidence="6">
    <location>
        <begin position="289"/>
        <end position="300"/>
    </location>
</feature>
<sequence>MTPPLRIAFMGTPDFSVPALKALLSSRHKIVCVYSQPPRPKGRGQHVQESPVHEAAKAAGIEVRTPLNFKKDEDVAAFMALELDVAVVAAYGLILPQSILDAPRFGCLNIHASLLPRWRGAAPIQRSILEGDTQTGITIMQMDAGLDTGPMIKKKVVPIRTTTTAQSLHDMLSAIGSSMIVDVIEELSQKGSLESEIQPEEGMTYAKMLKKDEGIIDWTKTADQIDRQIRAFNPWPGTWTTDPKGRRLKIVEASVYPETHANDAGSILDDGIVVCGEGTTLKLVSVQPEAKKPMSADDAARGGYLPNGAKLT</sequence>
<dbReference type="SUPFAM" id="SSF53328">
    <property type="entry name" value="Formyltransferase"/>
    <property type="match status" value="1"/>
</dbReference>